<name>A0ACD0NZ67_9BASI</name>
<sequence length="1126" mass="117638">MITHSPPTCYQGQLPHFGLQEKIPGYSFSPRALPPVLPARPRPSRPMQRPLPSVTTFQQTKDSGVVVSEPIDFRSRLDAFESRSSKSAAAQETASRAPLPTRPHALRSTDSMGSAPAPTQPIKKAPGDEQNWSEPRRAVHPGEADRSSPIPRSNSAPRIRQDLGSSLSKSLPSSRQNSDSSDRWGAQFEQASSSESAVRETARVGGHAATKSGSGIQMYTSRLAPNFEETRLRKSGSGTSLRELTANSLAGAPGSRNRSQSLASRSENGNGGGGSQVGSGANSSGRNSPRMGVKSIIALYGGQQASTVRTASPMSMGSTISHGSHHMLDASNDEGLSPLPGHNVLEPEPRPSSSTGLQSISTSQPSSPLRTAESTSYFTGFNLEASPLALRSSPQPQPQTLADSIKRNGFQSEPPQLPSRFTLQPPTPSKKRIGPPIASPSAVSQASSASDVKIAASTQIPSLPPRKGSGGNSKADSNSDQTFFAGSRQSLLASSPAQADRLPASSTPSVFGNISYAPYVPGSSRKSAALTGPSVKQPPALPPRISEKVKIEQVGLRAESSSKSDGPIPYAYRQRSLPGRVSPSPSAASRGGLSGKSAPPPPPPPPPPRPAATQSTFAVTANSSTNVATPSSGGSQVLVSRGRLHSHGKTPSTTFTSISLDDEASKELKMNLESAANHIGMASSGLGSSHKTPTLPRARALSSARVNLPSSAEGFSMPASQYLANSGGASSWQTAAATVALPPFRSEGASKAAGGFRSMAGGPPSKQSLVSARISPALNVDGGLSRSTVSTDEAPMPLRSGEGSGPGWAVTLDARSPTRLKSTLRARSPDAAARRRYEALFDESVAAQERASKEKVNLIVQGHPRRLGSARGEEKGYGDSHSGNFGAVPSAESSSTSLIEGEKDTAMKGPGPGVASLRGWFEQDSSAGSREPTGSGSASIVSATREAKESSDSRARSSLNPGLDLAETLRCPPVVLTARRVKRIWRKSKLPEKVLGEIWDSALDPSSSKLSSSTARGLNREQFVGAMAAIDAELSLRAERRRERSKATESKPDSKGRSILSSRDWSSATRLPGGGLGSLHQTAASRREVRVTSDSIASYANGDKTLGARRLPPRPSLPPSSSRERA</sequence>
<gene>
    <name evidence="1" type="ORF">IE53DRAFT_368358</name>
</gene>
<reference evidence="1 2" key="1">
    <citation type="journal article" date="2018" name="Mol. Biol. Evol.">
        <title>Broad Genomic Sampling Reveals a Smut Pathogenic Ancestry of the Fungal Clade Ustilaginomycotina.</title>
        <authorList>
            <person name="Kijpornyongpan T."/>
            <person name="Mondo S.J."/>
            <person name="Barry K."/>
            <person name="Sandor L."/>
            <person name="Lee J."/>
            <person name="Lipzen A."/>
            <person name="Pangilinan J."/>
            <person name="LaButti K."/>
            <person name="Hainaut M."/>
            <person name="Henrissat B."/>
            <person name="Grigoriev I.V."/>
            <person name="Spatafora J.W."/>
            <person name="Aime M.C."/>
        </authorList>
    </citation>
    <scope>NUCLEOTIDE SEQUENCE [LARGE SCALE GENOMIC DNA]</scope>
    <source>
        <strain evidence="1 2">SA 807</strain>
    </source>
</reference>
<dbReference type="EMBL" id="KZ819872">
    <property type="protein sequence ID" value="PWN51076.1"/>
    <property type="molecule type" value="Genomic_DNA"/>
</dbReference>
<proteinExistence type="predicted"/>
<protein>
    <submittedName>
        <fullName evidence="1">Uncharacterized protein</fullName>
    </submittedName>
</protein>
<keyword evidence="2" id="KW-1185">Reference proteome</keyword>
<dbReference type="Proteomes" id="UP000245626">
    <property type="component" value="Unassembled WGS sequence"/>
</dbReference>
<organism evidence="1 2">
    <name type="scientific">Violaceomyces palustris</name>
    <dbReference type="NCBI Taxonomy" id="1673888"/>
    <lineage>
        <taxon>Eukaryota</taxon>
        <taxon>Fungi</taxon>
        <taxon>Dikarya</taxon>
        <taxon>Basidiomycota</taxon>
        <taxon>Ustilaginomycotina</taxon>
        <taxon>Ustilaginomycetes</taxon>
        <taxon>Violaceomycetales</taxon>
        <taxon>Violaceomycetaceae</taxon>
        <taxon>Violaceomyces</taxon>
    </lineage>
</organism>
<evidence type="ECO:0000313" key="1">
    <source>
        <dbReference type="EMBL" id="PWN51076.1"/>
    </source>
</evidence>
<accession>A0ACD0NZ67</accession>
<evidence type="ECO:0000313" key="2">
    <source>
        <dbReference type="Proteomes" id="UP000245626"/>
    </source>
</evidence>